<protein>
    <submittedName>
        <fullName evidence="7">Peptidase P60</fullName>
    </submittedName>
</protein>
<evidence type="ECO:0000313" key="8">
    <source>
        <dbReference type="Proteomes" id="UP000234950"/>
    </source>
</evidence>
<evidence type="ECO:0000256" key="3">
    <source>
        <dbReference type="ARBA" id="ARBA00022801"/>
    </source>
</evidence>
<evidence type="ECO:0000259" key="6">
    <source>
        <dbReference type="PROSITE" id="PS51935"/>
    </source>
</evidence>
<dbReference type="PANTHER" id="PTHR47053">
    <property type="entry name" value="MUREIN DD-ENDOPEPTIDASE MEPH-RELATED"/>
    <property type="match status" value="1"/>
</dbReference>
<dbReference type="InterPro" id="IPR051202">
    <property type="entry name" value="Peptidase_C40"/>
</dbReference>
<evidence type="ECO:0000256" key="5">
    <source>
        <dbReference type="SAM" id="SignalP"/>
    </source>
</evidence>
<dbReference type="OrthoDB" id="9813368at2"/>
<proteinExistence type="inferred from homology"/>
<comment type="similarity">
    <text evidence="1">Belongs to the peptidase C40 family.</text>
</comment>
<dbReference type="PANTHER" id="PTHR47053:SF1">
    <property type="entry name" value="MUREIN DD-ENDOPEPTIDASE MEPH-RELATED"/>
    <property type="match status" value="1"/>
</dbReference>
<dbReference type="InterPro" id="IPR000064">
    <property type="entry name" value="NLP_P60_dom"/>
</dbReference>
<name>A0A2N5HS29_9BACI</name>
<evidence type="ECO:0000256" key="4">
    <source>
        <dbReference type="ARBA" id="ARBA00022807"/>
    </source>
</evidence>
<feature type="signal peptide" evidence="5">
    <location>
        <begin position="1"/>
        <end position="20"/>
    </location>
</feature>
<dbReference type="Gene3D" id="3.90.1720.10">
    <property type="entry name" value="endopeptidase domain like (from Nostoc punctiforme)"/>
    <property type="match status" value="1"/>
</dbReference>
<comment type="caution">
    <text evidence="7">The sequence shown here is derived from an EMBL/GenBank/DDBJ whole genome shotgun (WGS) entry which is preliminary data.</text>
</comment>
<organism evidence="7 8">
    <name type="scientific">Neobacillus cucumis</name>
    <dbReference type="NCBI Taxonomy" id="1740721"/>
    <lineage>
        <taxon>Bacteria</taxon>
        <taxon>Bacillati</taxon>
        <taxon>Bacillota</taxon>
        <taxon>Bacilli</taxon>
        <taxon>Bacillales</taxon>
        <taxon>Bacillaceae</taxon>
        <taxon>Neobacillus</taxon>
    </lineage>
</organism>
<dbReference type="PROSITE" id="PS51935">
    <property type="entry name" value="NLPC_P60"/>
    <property type="match status" value="1"/>
</dbReference>
<dbReference type="InterPro" id="IPR038765">
    <property type="entry name" value="Papain-like_cys_pep_sf"/>
</dbReference>
<dbReference type="AlphaFoldDB" id="A0A2N5HS29"/>
<keyword evidence="3" id="KW-0378">Hydrolase</keyword>
<gene>
    <name evidence="7" type="ORF">CVD27_02685</name>
</gene>
<keyword evidence="4" id="KW-0788">Thiol protease</keyword>
<keyword evidence="5" id="KW-0732">Signal</keyword>
<dbReference type="SUPFAM" id="SSF54001">
    <property type="entry name" value="Cysteine proteinases"/>
    <property type="match status" value="1"/>
</dbReference>
<dbReference type="RefSeq" id="WP_101646357.1">
    <property type="nucleotide sequence ID" value="NZ_PGVE01000017.1"/>
</dbReference>
<evidence type="ECO:0000313" key="7">
    <source>
        <dbReference type="EMBL" id="PLS08339.1"/>
    </source>
</evidence>
<dbReference type="Proteomes" id="UP000234950">
    <property type="component" value="Unassembled WGS sequence"/>
</dbReference>
<dbReference type="PROSITE" id="PS51257">
    <property type="entry name" value="PROKAR_LIPOPROTEIN"/>
    <property type="match status" value="1"/>
</dbReference>
<reference evidence="7 8" key="1">
    <citation type="submission" date="2017-11" db="EMBL/GenBank/DDBJ databases">
        <title>Comparitive Functional Genomics of Dry Heat Resistant strains isolated from the Viking Spacecraft.</title>
        <authorList>
            <person name="Seuylemezian A."/>
            <person name="Cooper K."/>
            <person name="Vaishampayan P."/>
        </authorList>
    </citation>
    <scope>NUCLEOTIDE SEQUENCE [LARGE SCALE GENOMIC DNA]</scope>
    <source>
        <strain evidence="7 8">V32-6</strain>
    </source>
</reference>
<evidence type="ECO:0000256" key="1">
    <source>
        <dbReference type="ARBA" id="ARBA00007074"/>
    </source>
</evidence>
<dbReference type="GO" id="GO:0008234">
    <property type="term" value="F:cysteine-type peptidase activity"/>
    <property type="evidence" value="ECO:0007669"/>
    <property type="project" value="UniProtKB-KW"/>
</dbReference>
<accession>A0A2N5HS29</accession>
<feature type="chain" id="PRO_5039442898" evidence="5">
    <location>
        <begin position="21"/>
        <end position="151"/>
    </location>
</feature>
<dbReference type="Pfam" id="PF00877">
    <property type="entry name" value="NLPC_P60"/>
    <property type="match status" value="1"/>
</dbReference>
<dbReference type="GO" id="GO:0006508">
    <property type="term" value="P:proteolysis"/>
    <property type="evidence" value="ECO:0007669"/>
    <property type="project" value="UniProtKB-KW"/>
</dbReference>
<keyword evidence="2" id="KW-0645">Protease</keyword>
<evidence type="ECO:0000256" key="2">
    <source>
        <dbReference type="ARBA" id="ARBA00022670"/>
    </source>
</evidence>
<keyword evidence="8" id="KW-1185">Reference proteome</keyword>
<feature type="domain" description="NlpC/P60" evidence="6">
    <location>
        <begin position="31"/>
        <end position="151"/>
    </location>
</feature>
<dbReference type="EMBL" id="PGVE01000017">
    <property type="protein sequence ID" value="PLS08339.1"/>
    <property type="molecule type" value="Genomic_DNA"/>
</dbReference>
<sequence length="151" mass="16344">MLKKLIIAVTILASCGSLFAAKGEKAEAATYNYHTAAISIAKSNIGVPYRWGGISPSGFDCSGLVKYSYGKAGRTLYRTAAQMYYGNGYRPSNLQIGDLLFYAPTKASAPTHVAIYIGYGKMIMASSSKGVIITYTSNPYWHSRYIGAKRV</sequence>